<gene>
    <name evidence="2" type="ORF">TRIUR3_33542</name>
</gene>
<dbReference type="InterPro" id="IPR001810">
    <property type="entry name" value="F-box_dom"/>
</dbReference>
<name>M7YT81_TRIUA</name>
<dbReference type="AlphaFoldDB" id="M7YT81"/>
<dbReference type="PROSITE" id="PS50181">
    <property type="entry name" value="FBOX"/>
    <property type="match status" value="1"/>
</dbReference>
<evidence type="ECO:0000313" key="2">
    <source>
        <dbReference type="EMBL" id="EMS53868.1"/>
    </source>
</evidence>
<dbReference type="InterPro" id="IPR036047">
    <property type="entry name" value="F-box-like_dom_sf"/>
</dbReference>
<dbReference type="InterPro" id="IPR044997">
    <property type="entry name" value="F-box_plant"/>
</dbReference>
<keyword evidence="2" id="KW-0489">Methyltransferase</keyword>
<dbReference type="SUPFAM" id="SSF52047">
    <property type="entry name" value="RNI-like"/>
    <property type="match status" value="1"/>
</dbReference>
<dbReference type="InterPro" id="IPR032675">
    <property type="entry name" value="LRR_dom_sf"/>
</dbReference>
<dbReference type="SMART" id="SM00256">
    <property type="entry name" value="FBOX"/>
    <property type="match status" value="1"/>
</dbReference>
<dbReference type="Pfam" id="PF05971">
    <property type="entry name" value="Methyltransf_10"/>
    <property type="match status" value="1"/>
</dbReference>
<proteinExistence type="predicted"/>
<dbReference type="eggNOG" id="KOG2912">
    <property type="taxonomic scope" value="Eukaryota"/>
</dbReference>
<dbReference type="InterPro" id="IPR010286">
    <property type="entry name" value="METTL16/RlmF"/>
</dbReference>
<accession>M7YT81</accession>
<dbReference type="GO" id="GO:0008168">
    <property type="term" value="F:methyltransferase activity"/>
    <property type="evidence" value="ECO:0007669"/>
    <property type="project" value="UniProtKB-KW"/>
</dbReference>
<dbReference type="EMBL" id="KD189160">
    <property type="protein sequence ID" value="EMS53868.1"/>
    <property type="molecule type" value="Genomic_DNA"/>
</dbReference>
<dbReference type="Gene3D" id="3.40.50.150">
    <property type="entry name" value="Vaccinia Virus protein VP39"/>
    <property type="match status" value="1"/>
</dbReference>
<dbReference type="InterPro" id="IPR055357">
    <property type="entry name" value="LRR_At1g61320_AtMIF1"/>
</dbReference>
<dbReference type="STRING" id="4572.M7YT81"/>
<dbReference type="Pfam" id="PF00646">
    <property type="entry name" value="F-box"/>
    <property type="match status" value="1"/>
</dbReference>
<dbReference type="Pfam" id="PF23622">
    <property type="entry name" value="LRR_At1g61320_AtMIF1"/>
    <property type="match status" value="1"/>
</dbReference>
<dbReference type="GO" id="GO:0032259">
    <property type="term" value="P:methylation"/>
    <property type="evidence" value="ECO:0007669"/>
    <property type="project" value="UniProtKB-KW"/>
</dbReference>
<feature type="region of interest" description="Disordered" evidence="1">
    <location>
        <begin position="470"/>
        <end position="492"/>
    </location>
</feature>
<evidence type="ECO:0000256" key="1">
    <source>
        <dbReference type="SAM" id="MobiDB-lite"/>
    </source>
</evidence>
<dbReference type="PANTHER" id="PTHR32153">
    <property type="entry name" value="OJ000223_09.16 PROTEIN"/>
    <property type="match status" value="1"/>
</dbReference>
<dbReference type="SUPFAM" id="SSF81383">
    <property type="entry name" value="F-box domain"/>
    <property type="match status" value="1"/>
</dbReference>
<dbReference type="Gene3D" id="3.80.10.10">
    <property type="entry name" value="Ribonuclease Inhibitor"/>
    <property type="match status" value="1"/>
</dbReference>
<protein>
    <submittedName>
        <fullName evidence="2">Methyltransferase-like protein 16</fullName>
    </submittedName>
</protein>
<keyword evidence="2" id="KW-0808">Transferase</keyword>
<sequence length="778" mass="86223">MGKGNKDDRLSALPDDILFNILDRLNVPEAARTSILSRRWSQLCPKLSRLIINALDFLPEVVSRTNISVDEVVKINAAAAEATESVLARRNPGEHTIHLLSTTFYLRGDVPIFIGHAVGHAMSTHLVENVEFSIRTGKDHVAEIEGDDELVTWAREFMLFFDACPNAFGGLTSLDLGNLRFGESGISCILTTCKRLKHLYLYNCDSGDGSTLQVEHANLSVLCIVNCCLAQVKLNWLPQLTQLAFDGWIELQDPLVLGHVPLLEAVCLTNVGLSVNKMVKLSTFLSSTSVQDLKLGFCSEKIWVQPECLTESLASVFRQLRFVNLVELPEGYDLTWTMFILEAAPFLKELYMTVWDHVCHMELDEEKRKKLQYSENKGVEWGSTASDFQHHSLVTLVIFGFESEEYFVSYVKRIMAAAINLEDVFLYSRLELECGKCQDLKPTRFPWTKRQKISLKKRITTGIESFAIIHSSGPSRRPSPPPPPSPAPPRRRCFLPPPILRNLVGGRGGGAGGRGESAAAAGGQHDEDSENFDFCMCNPPFFESMEEAGLNPKTSCAGTAEEMACPGGEQAFITHLIEDSVSFKNSFRWFTSMVGRKANLKLLASKVREAGASVVKTTEFVQGQTARWGLAWSFIAPRKNVIRSSTPGKVHHSFMLQGLRRGNGAFQVLKSAETFFCASNLSCKTDSLSFSIDVTLPDEQTQAATLDCDDLPGSVEDNSTKVHSIVTGASFRISVFEQMPDTLLIKGSLLNKSLSGTFTSLFSQLEEMLKTEFVSKDR</sequence>
<dbReference type="InterPro" id="IPR029063">
    <property type="entry name" value="SAM-dependent_MTases_sf"/>
</dbReference>
<feature type="region of interest" description="Disordered" evidence="1">
    <location>
        <begin position="505"/>
        <end position="527"/>
    </location>
</feature>
<reference evidence="2" key="1">
    <citation type="journal article" date="2013" name="Nature">
        <title>Draft genome of the wheat A-genome progenitor Triticum urartu.</title>
        <authorList>
            <person name="Ling H.Q."/>
            <person name="Zhao S."/>
            <person name="Liu D."/>
            <person name="Wang J."/>
            <person name="Sun H."/>
            <person name="Zhang C."/>
            <person name="Fan H."/>
            <person name="Li D."/>
            <person name="Dong L."/>
            <person name="Tao Y."/>
            <person name="Gao C."/>
            <person name="Wu H."/>
            <person name="Li Y."/>
            <person name="Cui Y."/>
            <person name="Guo X."/>
            <person name="Zheng S."/>
            <person name="Wang B."/>
            <person name="Yu K."/>
            <person name="Liang Q."/>
            <person name="Yang W."/>
            <person name="Lou X."/>
            <person name="Chen J."/>
            <person name="Feng M."/>
            <person name="Jian J."/>
            <person name="Zhang X."/>
            <person name="Luo G."/>
            <person name="Jiang Y."/>
            <person name="Liu J."/>
            <person name="Wang Z."/>
            <person name="Sha Y."/>
            <person name="Zhang B."/>
            <person name="Wu H."/>
            <person name="Tang D."/>
            <person name="Shen Q."/>
            <person name="Xue P."/>
            <person name="Zou S."/>
            <person name="Wang X."/>
            <person name="Liu X."/>
            <person name="Wang F."/>
            <person name="Yang Y."/>
            <person name="An X."/>
            <person name="Dong Z."/>
            <person name="Zhang K."/>
            <person name="Zhang X."/>
            <person name="Luo M.C."/>
            <person name="Dvorak J."/>
            <person name="Tong Y."/>
            <person name="Wang J."/>
            <person name="Yang H."/>
            <person name="Li Z."/>
            <person name="Wang D."/>
            <person name="Zhang A."/>
            <person name="Wang J."/>
        </authorList>
    </citation>
    <scope>NUCLEOTIDE SEQUENCE</scope>
</reference>
<organism evidence="2">
    <name type="scientific">Triticum urartu</name>
    <name type="common">Red wild einkorn</name>
    <name type="synonym">Crithodium urartu</name>
    <dbReference type="NCBI Taxonomy" id="4572"/>
    <lineage>
        <taxon>Eukaryota</taxon>
        <taxon>Viridiplantae</taxon>
        <taxon>Streptophyta</taxon>
        <taxon>Embryophyta</taxon>
        <taxon>Tracheophyta</taxon>
        <taxon>Spermatophyta</taxon>
        <taxon>Magnoliopsida</taxon>
        <taxon>Liliopsida</taxon>
        <taxon>Poales</taxon>
        <taxon>Poaceae</taxon>
        <taxon>BOP clade</taxon>
        <taxon>Pooideae</taxon>
        <taxon>Triticodae</taxon>
        <taxon>Triticeae</taxon>
        <taxon>Triticinae</taxon>
        <taxon>Triticum</taxon>
    </lineage>
</organism>
<feature type="compositionally biased region" description="Gly residues" evidence="1">
    <location>
        <begin position="505"/>
        <end position="515"/>
    </location>
</feature>
<feature type="compositionally biased region" description="Pro residues" evidence="1">
    <location>
        <begin position="477"/>
        <end position="488"/>
    </location>
</feature>
<dbReference type="Gene3D" id="1.20.1280.50">
    <property type="match status" value="1"/>
</dbReference>